<dbReference type="PANTHER" id="PTHR24305">
    <property type="entry name" value="CYTOCHROME P450"/>
    <property type="match status" value="1"/>
</dbReference>
<feature type="transmembrane region" description="Helical" evidence="12">
    <location>
        <begin position="27"/>
        <end position="45"/>
    </location>
</feature>
<dbReference type="EMBL" id="JBFXLS010000045">
    <property type="protein sequence ID" value="KAL2824314.1"/>
    <property type="molecule type" value="Genomic_DNA"/>
</dbReference>
<evidence type="ECO:0000256" key="10">
    <source>
        <dbReference type="ARBA" id="ARBA00023033"/>
    </source>
</evidence>
<dbReference type="SUPFAM" id="SSF48264">
    <property type="entry name" value="Cytochrome P450"/>
    <property type="match status" value="1"/>
</dbReference>
<dbReference type="Pfam" id="PF00067">
    <property type="entry name" value="p450"/>
    <property type="match status" value="1"/>
</dbReference>
<gene>
    <name evidence="13" type="ORF">BDW59DRAFT_147795</name>
</gene>
<dbReference type="PRINTS" id="PR00463">
    <property type="entry name" value="EP450I"/>
</dbReference>
<dbReference type="InterPro" id="IPR050121">
    <property type="entry name" value="Cytochrome_P450_monoxygenase"/>
</dbReference>
<evidence type="ECO:0000256" key="4">
    <source>
        <dbReference type="ARBA" id="ARBA00022617"/>
    </source>
</evidence>
<reference evidence="13 14" key="1">
    <citation type="submission" date="2024-07" db="EMBL/GenBank/DDBJ databases">
        <title>Section-level genome sequencing and comparative genomics of Aspergillus sections Usti and Cavernicolus.</title>
        <authorList>
            <consortium name="Lawrence Berkeley National Laboratory"/>
            <person name="Nybo J.L."/>
            <person name="Vesth T.C."/>
            <person name="Theobald S."/>
            <person name="Frisvad J.C."/>
            <person name="Larsen T.O."/>
            <person name="Kjaerboelling I."/>
            <person name="Rothschild-Mancinelli K."/>
            <person name="Lyhne E.K."/>
            <person name="Kogle M.E."/>
            <person name="Barry K."/>
            <person name="Clum A."/>
            <person name="Na H."/>
            <person name="Ledsgaard L."/>
            <person name="Lin J."/>
            <person name="Lipzen A."/>
            <person name="Kuo A."/>
            <person name="Riley R."/>
            <person name="Mondo S."/>
            <person name="LaButti K."/>
            <person name="Haridas S."/>
            <person name="Pangalinan J."/>
            <person name="Salamov A.A."/>
            <person name="Simmons B.A."/>
            <person name="Magnuson J.K."/>
            <person name="Chen J."/>
            <person name="Drula E."/>
            <person name="Henrissat B."/>
            <person name="Wiebenga A."/>
            <person name="Lubbers R.J."/>
            <person name="Gomes A.C."/>
            <person name="Makela M.R."/>
            <person name="Stajich J."/>
            <person name="Grigoriev I.V."/>
            <person name="Mortensen U.H."/>
            <person name="De vries R.P."/>
            <person name="Baker S.E."/>
            <person name="Andersen M.R."/>
        </authorList>
    </citation>
    <scope>NUCLEOTIDE SEQUENCE [LARGE SCALE GENOMIC DNA]</scope>
    <source>
        <strain evidence="13 14">CBS 600.67</strain>
    </source>
</reference>
<keyword evidence="9" id="KW-0408">Iron</keyword>
<feature type="transmembrane region" description="Helical" evidence="12">
    <location>
        <begin position="258"/>
        <end position="277"/>
    </location>
</feature>
<evidence type="ECO:0000256" key="2">
    <source>
        <dbReference type="ARBA" id="ARBA00004370"/>
    </source>
</evidence>
<dbReference type="CDD" id="cd11061">
    <property type="entry name" value="CYP67-like"/>
    <property type="match status" value="1"/>
</dbReference>
<comment type="similarity">
    <text evidence="3">Belongs to the cytochrome P450 family.</text>
</comment>
<sequence>MSVYAALAGAATHVFYFNHGEHDHFGLRYLLLFITTILSHIAFLVSTKQSFRHATSVVFPIYTSWLGGIYTSLLIYRAFLNPLNKFPGPSGARISGFCLSSNLKDRNLYRKLHEYHTRYGPFLRIGPTDLSITNPKAMLAIHGHGTACSKGAPYDITGSFKSLQALRDKAQHDQRRRLWSAVFGDKALRGYEQRIRIHQGRFIDKITAQQGASINITDWCMWYSFDVMGDLAFGHHFGMMESGKRHWTIQLLFDSIHYFGYMLPVWVYGLLMGLPGLSRDYWRFMGYCQMRLDERMKRDNTVPDIYAGLLAPYKDRKPTRSELDTLLGDTHLIIIAGSDTVAVALASALYLLCRHPEHIKQLRDELSPFISVPILHDRIAQLEHLNGVISEALRLFPPTPTEFRRLTPPEGITVDGTFIPGNTNVQCPLYVLGRSEEIYRQAEKFIPERWYKYPEMVKERTAFAPFSAGRYSCIGKPVALMNLRTTLARLIHDFDFGFAPGEDGNDFTEKAVEHVTFSMGRLDVVFTRRIT</sequence>
<comment type="caution">
    <text evidence="13">The sequence shown here is derived from an EMBL/GenBank/DDBJ whole genome shotgun (WGS) entry which is preliminary data.</text>
</comment>
<keyword evidence="14" id="KW-1185">Reference proteome</keyword>
<comment type="subcellular location">
    <subcellularLocation>
        <location evidence="2">Membrane</location>
    </subcellularLocation>
</comment>
<organism evidence="13 14">
    <name type="scientific">Aspergillus cavernicola</name>
    <dbReference type="NCBI Taxonomy" id="176166"/>
    <lineage>
        <taxon>Eukaryota</taxon>
        <taxon>Fungi</taxon>
        <taxon>Dikarya</taxon>
        <taxon>Ascomycota</taxon>
        <taxon>Pezizomycotina</taxon>
        <taxon>Eurotiomycetes</taxon>
        <taxon>Eurotiomycetidae</taxon>
        <taxon>Eurotiales</taxon>
        <taxon>Aspergillaceae</taxon>
        <taxon>Aspergillus</taxon>
        <taxon>Aspergillus subgen. Nidulantes</taxon>
    </lineage>
</organism>
<accession>A0ABR4I9A7</accession>
<evidence type="ECO:0000256" key="9">
    <source>
        <dbReference type="ARBA" id="ARBA00023004"/>
    </source>
</evidence>
<keyword evidence="5 12" id="KW-0812">Transmembrane</keyword>
<evidence type="ECO:0000256" key="7">
    <source>
        <dbReference type="ARBA" id="ARBA00022989"/>
    </source>
</evidence>
<evidence type="ECO:0000256" key="8">
    <source>
        <dbReference type="ARBA" id="ARBA00023002"/>
    </source>
</evidence>
<keyword evidence="8" id="KW-0560">Oxidoreductase</keyword>
<feature type="transmembrane region" description="Helical" evidence="12">
    <location>
        <begin position="57"/>
        <end position="76"/>
    </location>
</feature>
<dbReference type="PANTHER" id="PTHR24305:SF112">
    <property type="entry name" value="L-ORNITHINE-N5-MONOOXYGENASE (EUROFUNG)"/>
    <property type="match status" value="1"/>
</dbReference>
<evidence type="ECO:0000256" key="3">
    <source>
        <dbReference type="ARBA" id="ARBA00010617"/>
    </source>
</evidence>
<evidence type="ECO:0000256" key="5">
    <source>
        <dbReference type="ARBA" id="ARBA00022692"/>
    </source>
</evidence>
<feature type="transmembrane region" description="Helical" evidence="12">
    <location>
        <begin position="332"/>
        <end position="353"/>
    </location>
</feature>
<dbReference type="Proteomes" id="UP001610335">
    <property type="component" value="Unassembled WGS sequence"/>
</dbReference>
<keyword evidence="6" id="KW-0479">Metal-binding</keyword>
<evidence type="ECO:0000313" key="14">
    <source>
        <dbReference type="Proteomes" id="UP001610335"/>
    </source>
</evidence>
<keyword evidence="10" id="KW-0503">Monooxygenase</keyword>
<protein>
    <submittedName>
        <fullName evidence="13">Cytochrome P450</fullName>
    </submittedName>
</protein>
<dbReference type="InterPro" id="IPR001128">
    <property type="entry name" value="Cyt_P450"/>
</dbReference>
<proteinExistence type="inferred from homology"/>
<evidence type="ECO:0000256" key="1">
    <source>
        <dbReference type="ARBA" id="ARBA00001971"/>
    </source>
</evidence>
<dbReference type="InterPro" id="IPR002401">
    <property type="entry name" value="Cyt_P450_E_grp-I"/>
</dbReference>
<dbReference type="PRINTS" id="PR00385">
    <property type="entry name" value="P450"/>
</dbReference>
<evidence type="ECO:0000313" key="13">
    <source>
        <dbReference type="EMBL" id="KAL2824314.1"/>
    </source>
</evidence>
<evidence type="ECO:0000256" key="11">
    <source>
        <dbReference type="ARBA" id="ARBA00023136"/>
    </source>
</evidence>
<evidence type="ECO:0000256" key="12">
    <source>
        <dbReference type="SAM" id="Phobius"/>
    </source>
</evidence>
<keyword evidence="7 12" id="KW-1133">Transmembrane helix</keyword>
<keyword evidence="11 12" id="KW-0472">Membrane</keyword>
<dbReference type="Gene3D" id="1.10.630.10">
    <property type="entry name" value="Cytochrome P450"/>
    <property type="match status" value="1"/>
</dbReference>
<dbReference type="InterPro" id="IPR036396">
    <property type="entry name" value="Cyt_P450_sf"/>
</dbReference>
<name>A0ABR4I9A7_9EURO</name>
<comment type="cofactor">
    <cofactor evidence="1">
        <name>heme</name>
        <dbReference type="ChEBI" id="CHEBI:30413"/>
    </cofactor>
</comment>
<keyword evidence="4" id="KW-0349">Heme</keyword>
<evidence type="ECO:0000256" key="6">
    <source>
        <dbReference type="ARBA" id="ARBA00022723"/>
    </source>
</evidence>